<protein>
    <submittedName>
        <fullName evidence="2">Glyoxalase</fullName>
    </submittedName>
</protein>
<dbReference type="RefSeq" id="WP_040772878.1">
    <property type="nucleotide sequence ID" value="NZ_QRCM01000001.1"/>
</dbReference>
<dbReference type="PANTHER" id="PTHR36503">
    <property type="entry name" value="BLR2520 PROTEIN"/>
    <property type="match status" value="1"/>
</dbReference>
<dbReference type="InterPro" id="IPR004360">
    <property type="entry name" value="Glyas_Fos-R_dOase_dom"/>
</dbReference>
<gene>
    <name evidence="2" type="ORF">DW322_07360</name>
</gene>
<dbReference type="PANTHER" id="PTHR36503:SF2">
    <property type="entry name" value="BLR2408 PROTEIN"/>
    <property type="match status" value="1"/>
</dbReference>
<dbReference type="Proteomes" id="UP000471120">
    <property type="component" value="Unassembled WGS sequence"/>
</dbReference>
<comment type="caution">
    <text evidence="2">The sequence shown here is derived from an EMBL/GenBank/DDBJ whole genome shotgun (WGS) entry which is preliminary data.</text>
</comment>
<evidence type="ECO:0000259" key="1">
    <source>
        <dbReference type="PROSITE" id="PS51819"/>
    </source>
</evidence>
<sequence>MTRMLFLNLPVTDVAKTRAFFGGIGFTFNEQFSDDETASMVLSDQAIVMFLSHAKFQGFLASGFEAATGQIEVLAAVSAESRDEVDRVCDAALASGGTSWREPEDHGYMYGRSFRDPDGHVWEVVWMDPSAIEG</sequence>
<dbReference type="SUPFAM" id="SSF54593">
    <property type="entry name" value="Glyoxalase/Bleomycin resistance protein/Dihydroxybiphenyl dioxygenase"/>
    <property type="match status" value="1"/>
</dbReference>
<dbReference type="PROSITE" id="PS51819">
    <property type="entry name" value="VOC"/>
    <property type="match status" value="1"/>
</dbReference>
<name>A0A6P2CGJ4_9NOCA</name>
<dbReference type="Gene3D" id="3.10.180.10">
    <property type="entry name" value="2,3-Dihydroxybiphenyl 1,2-Dioxygenase, domain 1"/>
    <property type="match status" value="1"/>
</dbReference>
<feature type="domain" description="VOC" evidence="1">
    <location>
        <begin position="3"/>
        <end position="127"/>
    </location>
</feature>
<proteinExistence type="predicted"/>
<evidence type="ECO:0000313" key="3">
    <source>
        <dbReference type="Proteomes" id="UP000471120"/>
    </source>
</evidence>
<dbReference type="InterPro" id="IPR037523">
    <property type="entry name" value="VOC_core"/>
</dbReference>
<dbReference type="EMBL" id="QRCM01000001">
    <property type="protein sequence ID" value="TXG90068.1"/>
    <property type="molecule type" value="Genomic_DNA"/>
</dbReference>
<dbReference type="Pfam" id="PF00903">
    <property type="entry name" value="Glyoxalase"/>
    <property type="match status" value="1"/>
</dbReference>
<organism evidence="2 3">
    <name type="scientific">Rhodococcus rhodnii</name>
    <dbReference type="NCBI Taxonomy" id="38312"/>
    <lineage>
        <taxon>Bacteria</taxon>
        <taxon>Bacillati</taxon>
        <taxon>Actinomycetota</taxon>
        <taxon>Actinomycetes</taxon>
        <taxon>Mycobacteriales</taxon>
        <taxon>Nocardiaceae</taxon>
        <taxon>Rhodococcus</taxon>
    </lineage>
</organism>
<accession>A0A6P2CGJ4</accession>
<evidence type="ECO:0000313" key="2">
    <source>
        <dbReference type="EMBL" id="TXG90068.1"/>
    </source>
</evidence>
<dbReference type="AlphaFoldDB" id="A0A6P2CGJ4"/>
<dbReference type="InterPro" id="IPR029068">
    <property type="entry name" value="Glyas_Bleomycin-R_OHBP_Dase"/>
</dbReference>
<reference evidence="2 3" key="1">
    <citation type="submission" date="2018-07" db="EMBL/GenBank/DDBJ databases">
        <title>Genome sequence of Rhodococcus rhodnii ATCC 35071 from Rhodnius prolixus.</title>
        <authorList>
            <person name="Patel V."/>
            <person name="Vogel K.J."/>
        </authorList>
    </citation>
    <scope>NUCLEOTIDE SEQUENCE [LARGE SCALE GENOMIC DNA]</scope>
    <source>
        <strain evidence="2 3">ATCC 35071</strain>
    </source>
</reference>